<dbReference type="InterPro" id="IPR023393">
    <property type="entry name" value="START-like_dom_sf"/>
</dbReference>
<dbReference type="Pfam" id="PF01852">
    <property type="entry name" value="START"/>
    <property type="match status" value="1"/>
</dbReference>
<organism evidence="2">
    <name type="scientific">Euplotes harpa</name>
    <dbReference type="NCBI Taxonomy" id="151035"/>
    <lineage>
        <taxon>Eukaryota</taxon>
        <taxon>Sar</taxon>
        <taxon>Alveolata</taxon>
        <taxon>Ciliophora</taxon>
        <taxon>Intramacronucleata</taxon>
        <taxon>Spirotrichea</taxon>
        <taxon>Hypotrichia</taxon>
        <taxon>Euplotida</taxon>
        <taxon>Euplotidae</taxon>
        <taxon>Euplotes</taxon>
    </lineage>
</organism>
<sequence>MEASGIGSLLPAEPTLEDAGNDQVVLDLMLKAREKLQEAFDLSQTDGWDSVKEGKGISLWKKKESDSNINILKRSMEVNASIEKVLEFYRDPEGLMKVNDKVKANEIVVDINENTKIMRREIKGNLVVSNRDLSILWHQITLTDGSVAIVMFSIEHDKVPETKCVRASLDIGLLHLSKVSDTSTDLLSVLRLNPKGSVPAMLVNKMSKKQFDEFEAVKKLMEA</sequence>
<feature type="domain" description="START" evidence="1">
    <location>
        <begin position="43"/>
        <end position="223"/>
    </location>
</feature>
<proteinExistence type="predicted"/>
<dbReference type="CDD" id="cd00177">
    <property type="entry name" value="START"/>
    <property type="match status" value="1"/>
</dbReference>
<dbReference type="SUPFAM" id="SSF55961">
    <property type="entry name" value="Bet v1-like"/>
    <property type="match status" value="1"/>
</dbReference>
<gene>
    <name evidence="2" type="ORF">EHAR0213_LOCUS16544</name>
</gene>
<dbReference type="PANTHER" id="PTHR19308:SF56">
    <property type="entry name" value="START DOMAIN-CONTAINING PROTEIN"/>
    <property type="match status" value="1"/>
</dbReference>
<accession>A0A7S3JKE0</accession>
<dbReference type="InterPro" id="IPR002913">
    <property type="entry name" value="START_lipid-bd_dom"/>
</dbReference>
<name>A0A7S3JKE0_9SPIT</name>
<dbReference type="Gene3D" id="3.30.530.20">
    <property type="match status" value="1"/>
</dbReference>
<dbReference type="PANTHER" id="PTHR19308">
    <property type="entry name" value="PHOSPHATIDYLCHOLINE TRANSFER PROTEIN"/>
    <property type="match status" value="1"/>
</dbReference>
<dbReference type="GO" id="GO:0008289">
    <property type="term" value="F:lipid binding"/>
    <property type="evidence" value="ECO:0007669"/>
    <property type="project" value="InterPro"/>
</dbReference>
<evidence type="ECO:0000313" key="2">
    <source>
        <dbReference type="EMBL" id="CAE0357625.1"/>
    </source>
</evidence>
<evidence type="ECO:0000259" key="1">
    <source>
        <dbReference type="PROSITE" id="PS50848"/>
    </source>
</evidence>
<dbReference type="InterPro" id="IPR051213">
    <property type="entry name" value="START_lipid_transfer"/>
</dbReference>
<dbReference type="PROSITE" id="PS50848">
    <property type="entry name" value="START"/>
    <property type="match status" value="1"/>
</dbReference>
<dbReference type="GO" id="GO:0005737">
    <property type="term" value="C:cytoplasm"/>
    <property type="evidence" value="ECO:0007669"/>
    <property type="project" value="UniProtKB-ARBA"/>
</dbReference>
<protein>
    <recommendedName>
        <fullName evidence="1">START domain-containing protein</fullName>
    </recommendedName>
</protein>
<reference evidence="2" key="1">
    <citation type="submission" date="2021-01" db="EMBL/GenBank/DDBJ databases">
        <authorList>
            <person name="Corre E."/>
            <person name="Pelletier E."/>
            <person name="Niang G."/>
            <person name="Scheremetjew M."/>
            <person name="Finn R."/>
            <person name="Kale V."/>
            <person name="Holt S."/>
            <person name="Cochrane G."/>
            <person name="Meng A."/>
            <person name="Brown T."/>
            <person name="Cohen L."/>
        </authorList>
    </citation>
    <scope>NUCLEOTIDE SEQUENCE</scope>
    <source>
        <strain evidence="2">FSP1.4</strain>
    </source>
</reference>
<dbReference type="AlphaFoldDB" id="A0A7S3JKE0"/>
<dbReference type="EMBL" id="HBII01039165">
    <property type="protein sequence ID" value="CAE0357625.1"/>
    <property type="molecule type" value="Transcribed_RNA"/>
</dbReference>